<evidence type="ECO:0000313" key="2">
    <source>
        <dbReference type="EMBL" id="SDH53250.1"/>
    </source>
</evidence>
<proteinExistence type="predicted"/>
<protein>
    <recommendedName>
        <fullName evidence="4">Transcriptional regulator</fullName>
    </recommendedName>
</protein>
<sequence length="68" mass="7308">MPKGATMTATANPAKESLRKEQKEQRRAAREHGKDAELNRALKDTFPASDPVAAQTPIKPGAKAKKPA</sequence>
<organism evidence="2 3">
    <name type="scientific">Bosea robiniae</name>
    <dbReference type="NCBI Taxonomy" id="1036780"/>
    <lineage>
        <taxon>Bacteria</taxon>
        <taxon>Pseudomonadati</taxon>
        <taxon>Pseudomonadota</taxon>
        <taxon>Alphaproteobacteria</taxon>
        <taxon>Hyphomicrobiales</taxon>
        <taxon>Boseaceae</taxon>
        <taxon>Bosea</taxon>
    </lineage>
</organism>
<dbReference type="Proteomes" id="UP000199468">
    <property type="component" value="Unassembled WGS sequence"/>
</dbReference>
<name>A0ABY0P6S6_9HYPH</name>
<accession>A0ABY0P6S6</accession>
<gene>
    <name evidence="2" type="ORF">SAMN05421844_10986</name>
</gene>
<evidence type="ECO:0000313" key="3">
    <source>
        <dbReference type="Proteomes" id="UP000199468"/>
    </source>
</evidence>
<evidence type="ECO:0008006" key="4">
    <source>
        <dbReference type="Google" id="ProtNLM"/>
    </source>
</evidence>
<dbReference type="RefSeq" id="WP_091861670.1">
    <property type="nucleotide sequence ID" value="NZ_FNBZ01000009.1"/>
</dbReference>
<feature type="region of interest" description="Disordered" evidence="1">
    <location>
        <begin position="1"/>
        <end position="68"/>
    </location>
</feature>
<comment type="caution">
    <text evidence="2">The sequence shown here is derived from an EMBL/GenBank/DDBJ whole genome shotgun (WGS) entry which is preliminary data.</text>
</comment>
<evidence type="ECO:0000256" key="1">
    <source>
        <dbReference type="SAM" id="MobiDB-lite"/>
    </source>
</evidence>
<reference evidence="2 3" key="1">
    <citation type="submission" date="2016-10" db="EMBL/GenBank/DDBJ databases">
        <authorList>
            <person name="Varghese N."/>
            <person name="Submissions S."/>
        </authorList>
    </citation>
    <scope>NUCLEOTIDE SEQUENCE [LARGE SCALE GENOMIC DNA]</scope>
    <source>
        <strain evidence="2 3">DSM 26672</strain>
    </source>
</reference>
<keyword evidence="3" id="KW-1185">Reference proteome</keyword>
<feature type="compositionally biased region" description="Basic and acidic residues" evidence="1">
    <location>
        <begin position="16"/>
        <end position="43"/>
    </location>
</feature>
<dbReference type="EMBL" id="FNBZ01000009">
    <property type="protein sequence ID" value="SDH53250.1"/>
    <property type="molecule type" value="Genomic_DNA"/>
</dbReference>